<feature type="non-terminal residue" evidence="1">
    <location>
        <position position="215"/>
    </location>
</feature>
<accession>A0A7T8QS66</accession>
<dbReference type="Proteomes" id="UP000595437">
    <property type="component" value="Chromosome 3"/>
</dbReference>
<dbReference type="AlphaFoldDB" id="A0A7T8QS66"/>
<dbReference type="PANTHER" id="PTHR47018">
    <property type="entry name" value="CXC DOMAIN-CONTAINING PROTEIN-RELATED"/>
    <property type="match status" value="1"/>
</dbReference>
<dbReference type="PANTHER" id="PTHR47018:SF1">
    <property type="entry name" value="TESMIN_TSO1-LIKE CXC DOMAIN-CONTAINING PROTEIN"/>
    <property type="match status" value="1"/>
</dbReference>
<name>A0A7T8QS66_CALRO</name>
<protein>
    <submittedName>
        <fullName evidence="1">Uncharacterized protein LOC103506659</fullName>
    </submittedName>
</protein>
<dbReference type="EMBL" id="CP045892">
    <property type="protein sequence ID" value="QQP53238.1"/>
    <property type="molecule type" value="Genomic_DNA"/>
</dbReference>
<proteinExistence type="predicted"/>
<evidence type="ECO:0000313" key="1">
    <source>
        <dbReference type="EMBL" id="QQP53238.1"/>
    </source>
</evidence>
<sequence length="215" mass="23722">MKNIWAAFHASRQQPNAGCICPTSLLPLFMECAHTVAMIRHSMDVVKNAVEHMNPGQTPVITFDQPLFALAKQIQWKWPDSYGEDHIVVMFGGLHIEMAALKTLGDWLKGSGWVQALVQAEIATAGTADSFLRASHVLRTRRAHQVTAAALYILQHHAYNRFCLEKKPEKQRTFPRLKTGVTRDETTSPVSLLGNCAGTRIVGSSICAFSQAGIV</sequence>
<keyword evidence="2" id="KW-1185">Reference proteome</keyword>
<reference evidence="2" key="1">
    <citation type="submission" date="2021-01" db="EMBL/GenBank/DDBJ databases">
        <title>Caligus Genome Assembly.</title>
        <authorList>
            <person name="Gallardo-Escarate C."/>
        </authorList>
    </citation>
    <scope>NUCLEOTIDE SEQUENCE [LARGE SCALE GENOMIC DNA]</scope>
</reference>
<dbReference type="OrthoDB" id="5949854at2759"/>
<gene>
    <name evidence="1" type="ORF">FKW44_005648</name>
</gene>
<organism evidence="1 2">
    <name type="scientific">Caligus rogercresseyi</name>
    <name type="common">Sea louse</name>
    <dbReference type="NCBI Taxonomy" id="217165"/>
    <lineage>
        <taxon>Eukaryota</taxon>
        <taxon>Metazoa</taxon>
        <taxon>Ecdysozoa</taxon>
        <taxon>Arthropoda</taxon>
        <taxon>Crustacea</taxon>
        <taxon>Multicrustacea</taxon>
        <taxon>Hexanauplia</taxon>
        <taxon>Copepoda</taxon>
        <taxon>Siphonostomatoida</taxon>
        <taxon>Caligidae</taxon>
        <taxon>Caligus</taxon>
    </lineage>
</organism>
<evidence type="ECO:0000313" key="2">
    <source>
        <dbReference type="Proteomes" id="UP000595437"/>
    </source>
</evidence>